<feature type="transmembrane region" description="Helical" evidence="7">
    <location>
        <begin position="45"/>
        <end position="64"/>
    </location>
</feature>
<dbReference type="GO" id="GO:0022857">
    <property type="term" value="F:transmembrane transporter activity"/>
    <property type="evidence" value="ECO:0007669"/>
    <property type="project" value="InterPro"/>
</dbReference>
<dbReference type="PRINTS" id="PR01035">
    <property type="entry name" value="TCRTETA"/>
</dbReference>
<dbReference type="GO" id="GO:0005886">
    <property type="term" value="C:plasma membrane"/>
    <property type="evidence" value="ECO:0007669"/>
    <property type="project" value="UniProtKB-SubCell"/>
</dbReference>
<feature type="transmembrane region" description="Helical" evidence="7">
    <location>
        <begin position="305"/>
        <end position="324"/>
    </location>
</feature>
<proteinExistence type="predicted"/>
<keyword evidence="10" id="KW-1185">Reference proteome</keyword>
<evidence type="ECO:0000256" key="5">
    <source>
        <dbReference type="ARBA" id="ARBA00022989"/>
    </source>
</evidence>
<keyword evidence="6 7" id="KW-0472">Membrane</keyword>
<dbReference type="InterPro" id="IPR020846">
    <property type="entry name" value="MFS_dom"/>
</dbReference>
<feature type="transmembrane region" description="Helical" evidence="7">
    <location>
        <begin position="246"/>
        <end position="265"/>
    </location>
</feature>
<evidence type="ECO:0000313" key="10">
    <source>
        <dbReference type="Proteomes" id="UP000295008"/>
    </source>
</evidence>
<dbReference type="InterPro" id="IPR036259">
    <property type="entry name" value="MFS_trans_sf"/>
</dbReference>
<feature type="transmembrane region" description="Helical" evidence="7">
    <location>
        <begin position="363"/>
        <end position="381"/>
    </location>
</feature>
<dbReference type="InterPro" id="IPR011701">
    <property type="entry name" value="MFS"/>
</dbReference>
<dbReference type="Pfam" id="PF07690">
    <property type="entry name" value="MFS_1"/>
    <property type="match status" value="1"/>
</dbReference>
<evidence type="ECO:0000256" key="4">
    <source>
        <dbReference type="ARBA" id="ARBA00022692"/>
    </source>
</evidence>
<evidence type="ECO:0000259" key="8">
    <source>
        <dbReference type="PROSITE" id="PS50850"/>
    </source>
</evidence>
<organism evidence="9 10">
    <name type="scientific">Hydrogenispora ethanolica</name>
    <dbReference type="NCBI Taxonomy" id="1082276"/>
    <lineage>
        <taxon>Bacteria</taxon>
        <taxon>Bacillati</taxon>
        <taxon>Bacillota</taxon>
        <taxon>Hydrogenispora</taxon>
    </lineage>
</organism>
<accession>A0A4V2QCU8</accession>
<keyword evidence="4 7" id="KW-0812">Transmembrane</keyword>
<dbReference type="EMBL" id="SLUN01000032">
    <property type="protein sequence ID" value="TCL61817.1"/>
    <property type="molecule type" value="Genomic_DNA"/>
</dbReference>
<evidence type="ECO:0000256" key="6">
    <source>
        <dbReference type="ARBA" id="ARBA00023136"/>
    </source>
</evidence>
<dbReference type="SUPFAM" id="SSF103473">
    <property type="entry name" value="MFS general substrate transporter"/>
    <property type="match status" value="1"/>
</dbReference>
<dbReference type="RefSeq" id="WP_132016181.1">
    <property type="nucleotide sequence ID" value="NZ_SLUN01000032.1"/>
</dbReference>
<comment type="subcellular location">
    <subcellularLocation>
        <location evidence="1">Cell membrane</location>
        <topology evidence="1">Multi-pass membrane protein</topology>
    </subcellularLocation>
</comment>
<dbReference type="PANTHER" id="PTHR43414:SF6">
    <property type="entry name" value="MULTIDRUG RESISTANCE PROTEIN MDTG"/>
    <property type="match status" value="1"/>
</dbReference>
<keyword evidence="5 7" id="KW-1133">Transmembrane helix</keyword>
<feature type="transmembrane region" description="Helical" evidence="7">
    <location>
        <begin position="165"/>
        <end position="184"/>
    </location>
</feature>
<dbReference type="OrthoDB" id="65739at2"/>
<evidence type="ECO:0000313" key="9">
    <source>
        <dbReference type="EMBL" id="TCL61817.1"/>
    </source>
</evidence>
<dbReference type="Proteomes" id="UP000295008">
    <property type="component" value="Unassembled WGS sequence"/>
</dbReference>
<evidence type="ECO:0000256" key="1">
    <source>
        <dbReference type="ARBA" id="ARBA00004651"/>
    </source>
</evidence>
<protein>
    <submittedName>
        <fullName evidence="9">DHA1 family multidrug resistance protein-like MFS transporter</fullName>
    </submittedName>
</protein>
<sequence>MTYYQRNLLILSFTIFLAAFSWEQIAPYLPLFLKELGITKDLPFWSGLLFTLQFLASSLMGPIWGKMADKYGRKPMVMRAGICLSAVYFGMSFCQNYGQLLFLRIMNGMLTGFIPGSIALIATNTPKQESGRFVSIAYTAQSAGVILGPALGGVLAAVAGYRSSMLLSAGLVLFAFILVTVMVEEREKPQAVAKTSIMEDIRYSFKMPVMVTVMSVEFVNALVMSALLPILALYLHSIAPDANKMISGFIYSMPGLALFLTAYSWSRVGEKISYTRTIIIGLTGVGLVGVLLGLVGNIWLFAVLYFIYGTFVAAVSPSSAALIATRVDADFRGRAYAMQQTARTIGLFVAPVVSGLIGNFIGLNWIFIVFGAAVLLLTLGVRTQIRSWDRPERGSIGA</sequence>
<dbReference type="Gene3D" id="1.20.1250.20">
    <property type="entry name" value="MFS general substrate transporter like domains"/>
    <property type="match status" value="2"/>
</dbReference>
<feature type="transmembrane region" description="Helical" evidence="7">
    <location>
        <begin position="135"/>
        <end position="159"/>
    </location>
</feature>
<evidence type="ECO:0000256" key="3">
    <source>
        <dbReference type="ARBA" id="ARBA00022475"/>
    </source>
</evidence>
<dbReference type="AlphaFoldDB" id="A0A4V2QCU8"/>
<dbReference type="InterPro" id="IPR001958">
    <property type="entry name" value="Tet-R_TetA/multi-R_MdtG-like"/>
</dbReference>
<dbReference type="PROSITE" id="PS50850">
    <property type="entry name" value="MFS"/>
    <property type="match status" value="1"/>
</dbReference>
<gene>
    <name evidence="9" type="ORF">EDC14_103250</name>
</gene>
<keyword evidence="3" id="KW-1003">Cell membrane</keyword>
<feature type="transmembrane region" description="Helical" evidence="7">
    <location>
        <begin position="205"/>
        <end position="234"/>
    </location>
</feature>
<keyword evidence="2" id="KW-0813">Transport</keyword>
<evidence type="ECO:0000256" key="2">
    <source>
        <dbReference type="ARBA" id="ARBA00022448"/>
    </source>
</evidence>
<feature type="transmembrane region" description="Helical" evidence="7">
    <location>
        <begin position="277"/>
        <end position="299"/>
    </location>
</feature>
<comment type="caution">
    <text evidence="9">The sequence shown here is derived from an EMBL/GenBank/DDBJ whole genome shotgun (WGS) entry which is preliminary data.</text>
</comment>
<name>A0A4V2QCU8_HYDET</name>
<reference evidence="9 10" key="1">
    <citation type="submission" date="2019-03" db="EMBL/GenBank/DDBJ databases">
        <title>Genomic Encyclopedia of Type Strains, Phase IV (KMG-IV): sequencing the most valuable type-strain genomes for metagenomic binning, comparative biology and taxonomic classification.</title>
        <authorList>
            <person name="Goeker M."/>
        </authorList>
    </citation>
    <scope>NUCLEOTIDE SEQUENCE [LARGE SCALE GENOMIC DNA]</scope>
    <source>
        <strain evidence="9 10">LX-B</strain>
    </source>
</reference>
<evidence type="ECO:0000256" key="7">
    <source>
        <dbReference type="SAM" id="Phobius"/>
    </source>
</evidence>
<dbReference type="PANTHER" id="PTHR43414">
    <property type="entry name" value="MULTIDRUG RESISTANCE PROTEIN MDTG"/>
    <property type="match status" value="1"/>
</dbReference>
<feature type="domain" description="Major facilitator superfamily (MFS) profile" evidence="8">
    <location>
        <begin position="7"/>
        <end position="389"/>
    </location>
</feature>
<feature type="transmembrane region" description="Helical" evidence="7">
    <location>
        <begin position="105"/>
        <end position="123"/>
    </location>
</feature>